<organism evidence="1">
    <name type="scientific">Rhizophora mucronata</name>
    <name type="common">Asiatic mangrove</name>
    <dbReference type="NCBI Taxonomy" id="61149"/>
    <lineage>
        <taxon>Eukaryota</taxon>
        <taxon>Viridiplantae</taxon>
        <taxon>Streptophyta</taxon>
        <taxon>Embryophyta</taxon>
        <taxon>Tracheophyta</taxon>
        <taxon>Spermatophyta</taxon>
        <taxon>Magnoliopsida</taxon>
        <taxon>eudicotyledons</taxon>
        <taxon>Gunneridae</taxon>
        <taxon>Pentapetalae</taxon>
        <taxon>rosids</taxon>
        <taxon>fabids</taxon>
        <taxon>Malpighiales</taxon>
        <taxon>Rhizophoraceae</taxon>
        <taxon>Rhizophora</taxon>
    </lineage>
</organism>
<sequence>MFLLRRRPWVIGMHSGELTGIGKGSLDLRLPSCLEPTISLYCNSHTSPLIQLT</sequence>
<evidence type="ECO:0000313" key="1">
    <source>
        <dbReference type="EMBL" id="MBX63198.1"/>
    </source>
</evidence>
<reference evidence="1" key="1">
    <citation type="submission" date="2018-02" db="EMBL/GenBank/DDBJ databases">
        <title>Rhizophora mucronata_Transcriptome.</title>
        <authorList>
            <person name="Meera S.P."/>
            <person name="Sreeshan A."/>
            <person name="Augustine A."/>
        </authorList>
    </citation>
    <scope>NUCLEOTIDE SEQUENCE</scope>
    <source>
        <tissue evidence="1">Leaf</tissue>
    </source>
</reference>
<accession>A0A2P2Q890</accession>
<dbReference type="EMBL" id="GGEC01082714">
    <property type="protein sequence ID" value="MBX63198.1"/>
    <property type="molecule type" value="Transcribed_RNA"/>
</dbReference>
<dbReference type="AlphaFoldDB" id="A0A2P2Q890"/>
<proteinExistence type="predicted"/>
<name>A0A2P2Q890_RHIMU</name>
<protein>
    <submittedName>
        <fullName evidence="1">Uncharacterized protein MANES_16G003100</fullName>
    </submittedName>
</protein>